<evidence type="ECO:0008006" key="5">
    <source>
        <dbReference type="Google" id="ProtNLM"/>
    </source>
</evidence>
<keyword evidence="2" id="KW-0732">Signal</keyword>
<sequence length="227" mass="24209">MKAILATLALVALLGNSAFAVTCGRTITYTEVDEADYSWTYSVTPGAHPLGYDVATYMMGENVCINFAGVQGKMIEIAIETFTNGATACISDSDSFLATTNVVPTQCGVNRVSTCFDSPDDNTLSFFVYTTSDETDFTFFYRIRTSNIKRTDNQNDAVANAAMWCAMLGSKNTTAYPKDLLAGGISTDNFNTNPIAQNLDGSAASTFATFALMPLIAAVAGVFAIRA</sequence>
<organism evidence="3 4">
    <name type="scientific">Capsaspora owczarzaki (strain ATCC 30864)</name>
    <dbReference type="NCBI Taxonomy" id="595528"/>
    <lineage>
        <taxon>Eukaryota</taxon>
        <taxon>Filasterea</taxon>
        <taxon>Capsaspora</taxon>
    </lineage>
</organism>
<feature type="chain" id="PRO_5002255437" description="CUB domain-containing protein" evidence="2">
    <location>
        <begin position="21"/>
        <end position="227"/>
    </location>
</feature>
<keyword evidence="1" id="KW-0812">Transmembrane</keyword>
<dbReference type="RefSeq" id="XP_004348435.1">
    <property type="nucleotide sequence ID" value="XM_004348385.2"/>
</dbReference>
<evidence type="ECO:0000313" key="4">
    <source>
        <dbReference type="Proteomes" id="UP000008743"/>
    </source>
</evidence>
<dbReference type="AlphaFoldDB" id="A0A0D2X2I2"/>
<keyword evidence="1" id="KW-0472">Membrane</keyword>
<gene>
    <name evidence="3" type="ORF">CAOG_003530</name>
</gene>
<dbReference type="PANTHER" id="PTHR39297:SF1">
    <property type="entry name" value="CUB DOMAIN-CONTAINING PROTEIN"/>
    <property type="match status" value="1"/>
</dbReference>
<dbReference type="EMBL" id="KE346364">
    <property type="protein sequence ID" value="KJE92604.1"/>
    <property type="molecule type" value="Genomic_DNA"/>
</dbReference>
<keyword evidence="1" id="KW-1133">Transmembrane helix</keyword>
<feature type="signal peptide" evidence="2">
    <location>
        <begin position="1"/>
        <end position="20"/>
    </location>
</feature>
<dbReference type="PhylomeDB" id="A0A0D2X2I2"/>
<proteinExistence type="predicted"/>
<evidence type="ECO:0000256" key="2">
    <source>
        <dbReference type="SAM" id="SignalP"/>
    </source>
</evidence>
<keyword evidence="4" id="KW-1185">Reference proteome</keyword>
<reference evidence="4" key="1">
    <citation type="submission" date="2011-02" db="EMBL/GenBank/DDBJ databases">
        <title>The Genome Sequence of Capsaspora owczarzaki ATCC 30864.</title>
        <authorList>
            <person name="Russ C."/>
            <person name="Cuomo C."/>
            <person name="Burger G."/>
            <person name="Gray M.W."/>
            <person name="Holland P.W.H."/>
            <person name="King N."/>
            <person name="Lang F.B.F."/>
            <person name="Roger A.J."/>
            <person name="Ruiz-Trillo I."/>
            <person name="Young S.K."/>
            <person name="Zeng Q."/>
            <person name="Gargeya S."/>
            <person name="Alvarado L."/>
            <person name="Berlin A."/>
            <person name="Chapman S.B."/>
            <person name="Chen Z."/>
            <person name="Freedman E."/>
            <person name="Gellesch M."/>
            <person name="Goldberg J."/>
            <person name="Griggs A."/>
            <person name="Gujja S."/>
            <person name="Heilman E."/>
            <person name="Heiman D."/>
            <person name="Howarth C."/>
            <person name="Mehta T."/>
            <person name="Neiman D."/>
            <person name="Pearson M."/>
            <person name="Roberts A."/>
            <person name="Saif S."/>
            <person name="Shea T."/>
            <person name="Shenoy N."/>
            <person name="Sisk P."/>
            <person name="Stolte C."/>
            <person name="Sykes S."/>
            <person name="White J."/>
            <person name="Yandava C."/>
            <person name="Haas B."/>
            <person name="Nusbaum C."/>
            <person name="Birren B."/>
        </authorList>
    </citation>
    <scope>NUCLEOTIDE SEQUENCE</scope>
    <source>
        <strain evidence="4">ATCC 30864</strain>
    </source>
</reference>
<dbReference type="Proteomes" id="UP000008743">
    <property type="component" value="Unassembled WGS sequence"/>
</dbReference>
<dbReference type="InParanoid" id="A0A0D2X2I2"/>
<feature type="transmembrane region" description="Helical" evidence="1">
    <location>
        <begin position="207"/>
        <end position="225"/>
    </location>
</feature>
<evidence type="ECO:0000313" key="3">
    <source>
        <dbReference type="EMBL" id="KJE92604.1"/>
    </source>
</evidence>
<dbReference type="PANTHER" id="PTHR39297">
    <property type="entry name" value="CUB DOMAIN-CONTAINING PROTEIN"/>
    <property type="match status" value="1"/>
</dbReference>
<evidence type="ECO:0000256" key="1">
    <source>
        <dbReference type="SAM" id="Phobius"/>
    </source>
</evidence>
<protein>
    <recommendedName>
        <fullName evidence="5">CUB domain-containing protein</fullName>
    </recommendedName>
</protein>
<accession>A0A0D2X2I2</accession>
<name>A0A0D2X2I2_CAPO3</name>